<protein>
    <submittedName>
        <fullName evidence="3">Carbon-nitrogen hydrolase family protein</fullName>
    </submittedName>
</protein>
<feature type="domain" description="CN hydrolase" evidence="2">
    <location>
        <begin position="1"/>
        <end position="230"/>
    </location>
</feature>
<name>A0A1C7EN59_9BACL</name>
<dbReference type="Proteomes" id="UP000092495">
    <property type="component" value="Chromosome"/>
</dbReference>
<dbReference type="OrthoDB" id="9811121at2"/>
<gene>
    <name evidence="3" type="ORF">BCM40_01150</name>
</gene>
<evidence type="ECO:0000256" key="1">
    <source>
        <dbReference type="ARBA" id="ARBA00010613"/>
    </source>
</evidence>
<sequence>MNAIPYDLQGNLEEAKKLIEVAVQKNAKLVVLPELFNTGYRVEDKDVELAETIPGYTINWMEQIAKQHNIYLSTAILEKGDVQGIVYDTAILVGPEGLIGNYRKTHLWNVENIRFAKGDNLPVFKTSIGNIGLQICYEIGFPEGARILALKGADIILYPSAFGKARRYAWDIATRARALENGVFVIASNRTGIEKGETVFGGGSAIIDPFGTVLVYTEEERDVIISEIDLNQVTEQRRTLPYLRDLNKTLFTQELQQIQKSSYE</sequence>
<dbReference type="GO" id="GO:0016787">
    <property type="term" value="F:hydrolase activity"/>
    <property type="evidence" value="ECO:0007669"/>
    <property type="project" value="UniProtKB-KW"/>
</dbReference>
<reference evidence="3" key="1">
    <citation type="submission" date="2016-10" db="EMBL/GenBank/DDBJ databases">
        <authorList>
            <person name="See-Too W.S."/>
        </authorList>
    </citation>
    <scope>NUCLEOTIDE SEQUENCE</scope>
    <source>
        <strain evidence="3">DSM 22276</strain>
    </source>
</reference>
<dbReference type="AlphaFoldDB" id="A0A1C7EN59"/>
<accession>A0A1C7EN59</accession>
<dbReference type="STRING" id="414778.BCM40_01150"/>
<keyword evidence="4" id="KW-1185">Reference proteome</keyword>
<keyword evidence="3" id="KW-0378">Hydrolase</keyword>
<dbReference type="SUPFAM" id="SSF56317">
    <property type="entry name" value="Carbon-nitrogen hydrolase"/>
    <property type="match status" value="1"/>
</dbReference>
<evidence type="ECO:0000313" key="4">
    <source>
        <dbReference type="Proteomes" id="UP000092495"/>
    </source>
</evidence>
<dbReference type="EMBL" id="CP016543">
    <property type="protein sequence ID" value="ANU24772.1"/>
    <property type="molecule type" value="Genomic_DNA"/>
</dbReference>
<comment type="similarity">
    <text evidence="1">Belongs to the carbon-nitrogen hydrolase superfamily. NIT1/NIT2 family.</text>
</comment>
<organism evidence="3 4">
    <name type="scientific">Planococcus donghaensis</name>
    <dbReference type="NCBI Taxonomy" id="414778"/>
    <lineage>
        <taxon>Bacteria</taxon>
        <taxon>Bacillati</taxon>
        <taxon>Bacillota</taxon>
        <taxon>Bacilli</taxon>
        <taxon>Bacillales</taxon>
        <taxon>Caryophanaceae</taxon>
        <taxon>Planococcus</taxon>
    </lineage>
</organism>
<dbReference type="InterPro" id="IPR003010">
    <property type="entry name" value="C-N_Hydrolase"/>
</dbReference>
<dbReference type="Pfam" id="PF00795">
    <property type="entry name" value="CN_hydrolase"/>
    <property type="match status" value="1"/>
</dbReference>
<dbReference type="PANTHER" id="PTHR23088:SF27">
    <property type="entry name" value="DEAMINATED GLUTATHIONE AMIDASE"/>
    <property type="match status" value="1"/>
</dbReference>
<dbReference type="InterPro" id="IPR036526">
    <property type="entry name" value="C-N_Hydrolase_sf"/>
</dbReference>
<evidence type="ECO:0000259" key="2">
    <source>
        <dbReference type="PROSITE" id="PS50263"/>
    </source>
</evidence>
<dbReference type="KEGG" id="pdg:BCM40_01150"/>
<dbReference type="PROSITE" id="PS50263">
    <property type="entry name" value="CN_HYDROLASE"/>
    <property type="match status" value="1"/>
</dbReference>
<dbReference type="Gene3D" id="3.60.110.10">
    <property type="entry name" value="Carbon-nitrogen hydrolase"/>
    <property type="match status" value="1"/>
</dbReference>
<proteinExistence type="inferred from homology"/>
<dbReference type="CDD" id="cd07197">
    <property type="entry name" value="nitrilase"/>
    <property type="match status" value="1"/>
</dbReference>
<evidence type="ECO:0000313" key="3">
    <source>
        <dbReference type="EMBL" id="ANU24772.1"/>
    </source>
</evidence>
<dbReference type="PANTHER" id="PTHR23088">
    <property type="entry name" value="NITRILASE-RELATED"/>
    <property type="match status" value="1"/>
</dbReference>